<evidence type="ECO:0000256" key="10">
    <source>
        <dbReference type="ARBA" id="ARBA00022702"/>
    </source>
</evidence>
<feature type="signal peptide" evidence="14">
    <location>
        <begin position="1"/>
        <end position="23"/>
    </location>
</feature>
<name>A0A6P5K3L7_PHACI</name>
<dbReference type="InterPro" id="IPR050878">
    <property type="entry name" value="POMC-derived_peptides"/>
</dbReference>
<comment type="subcellular location">
    <subcellularLocation>
        <location evidence="5">Secreted</location>
    </subcellularLocation>
</comment>
<organism evidence="17 19">
    <name type="scientific">Phascolarctos cinereus</name>
    <name type="common">Koala</name>
    <dbReference type="NCBI Taxonomy" id="38626"/>
    <lineage>
        <taxon>Eukaryota</taxon>
        <taxon>Metazoa</taxon>
        <taxon>Chordata</taxon>
        <taxon>Craniata</taxon>
        <taxon>Vertebrata</taxon>
        <taxon>Euteleostomi</taxon>
        <taxon>Mammalia</taxon>
        <taxon>Metatheria</taxon>
        <taxon>Diprotodontia</taxon>
        <taxon>Phascolarctidae</taxon>
        <taxon>Phascolarctos</taxon>
    </lineage>
</organism>
<comment type="function">
    <text evidence="2">Endogenous orexigenic opiate.</text>
</comment>
<reference evidence="18 19" key="1">
    <citation type="submission" date="2025-04" db="UniProtKB">
        <authorList>
            <consortium name="RefSeq"/>
        </authorList>
    </citation>
    <scope>IDENTIFICATION</scope>
    <source>
        <tissue evidence="18 19">Spleen</tissue>
    </source>
</reference>
<evidence type="ECO:0000256" key="12">
    <source>
        <dbReference type="ARBA" id="ARBA00031147"/>
    </source>
</evidence>
<dbReference type="SMART" id="SM01365">
    <property type="entry name" value="Op_neuropeptide"/>
    <property type="match status" value="1"/>
</dbReference>
<feature type="domain" description="Pro-opiomelanocortin/corticotropin ACTH central region" evidence="15">
    <location>
        <begin position="129"/>
        <end position="167"/>
    </location>
</feature>
<feature type="region of interest" description="Disordered" evidence="13">
    <location>
        <begin position="179"/>
        <end position="237"/>
    </location>
</feature>
<evidence type="ECO:0000256" key="1">
    <source>
        <dbReference type="ARBA" id="ARBA00002243"/>
    </source>
</evidence>
<dbReference type="GO" id="GO:0005615">
    <property type="term" value="C:extracellular space"/>
    <property type="evidence" value="ECO:0007669"/>
    <property type="project" value="TreeGrafter"/>
</dbReference>
<comment type="function">
    <text evidence="4">Endogenous opiate.</text>
</comment>
<evidence type="ECO:0000256" key="14">
    <source>
        <dbReference type="SAM" id="SignalP"/>
    </source>
</evidence>
<evidence type="ECO:0000256" key="9">
    <source>
        <dbReference type="ARBA" id="ARBA00022685"/>
    </source>
</evidence>
<evidence type="ECO:0000256" key="5">
    <source>
        <dbReference type="ARBA" id="ARBA00004613"/>
    </source>
</evidence>
<dbReference type="GO" id="GO:2000852">
    <property type="term" value="P:regulation of corticosterone secretion"/>
    <property type="evidence" value="ECO:0007669"/>
    <property type="project" value="TreeGrafter"/>
</dbReference>
<evidence type="ECO:0000256" key="7">
    <source>
        <dbReference type="ARBA" id="ARBA00017200"/>
    </source>
</evidence>
<dbReference type="GO" id="GO:0030141">
    <property type="term" value="C:secretory granule"/>
    <property type="evidence" value="ECO:0007669"/>
    <property type="project" value="TreeGrafter"/>
</dbReference>
<dbReference type="InterPro" id="IPR013532">
    <property type="entry name" value="Opioid_neuropept"/>
</dbReference>
<evidence type="ECO:0000256" key="13">
    <source>
        <dbReference type="SAM" id="MobiDB-lite"/>
    </source>
</evidence>
<sequence length="260" mass="29553">MLKPSWSCLGALLVALLFQTSESVYNPCPDVRQCKDKATPESYTACLKSCDLDHALYGSNELKRSTKQRDIHDDTISSDEGNVDQKIRELMQGDLLDLVSPGVWEEDKEVQGEDQPLIRKARRLDAKRSYSMQHFRWGKPVGKKRRPVKVFPNGVEEESAESYPVDFRRDLSMKIDLADAPELDDNDTGHTPGPSGEGGYRMEHFRWGTPPKIKKKNKNKSKDKDKNKRYGGFMASEKSHTPLMTLFRNAIVKNAHEKGQ</sequence>
<dbReference type="CTD" id="5443"/>
<comment type="function">
    <text evidence="3">Stimulates the adrenal glands to release cortisol.</text>
</comment>
<keyword evidence="11" id="KW-0257">Endorphin</keyword>
<dbReference type="AlphaFoldDB" id="A0A6P5K3L7"/>
<evidence type="ECO:0000313" key="18">
    <source>
        <dbReference type="RefSeq" id="XP_020839611.1"/>
    </source>
</evidence>
<keyword evidence="9" id="KW-0165">Cleavage on pair of basic residues</keyword>
<dbReference type="RefSeq" id="XP_020839613.1">
    <property type="nucleotide sequence ID" value="XM_020983954.1"/>
</dbReference>
<keyword evidence="8" id="KW-0964">Secreted</keyword>
<dbReference type="GO" id="GO:0001664">
    <property type="term" value="F:G protein-coupled receptor binding"/>
    <property type="evidence" value="ECO:0007669"/>
    <property type="project" value="TreeGrafter"/>
</dbReference>
<dbReference type="KEGG" id="pcw:110206520"/>
<evidence type="ECO:0000313" key="17">
    <source>
        <dbReference type="Proteomes" id="UP000515140"/>
    </source>
</evidence>
<evidence type="ECO:0000256" key="3">
    <source>
        <dbReference type="ARBA" id="ARBA00002965"/>
    </source>
</evidence>
<comment type="similarity">
    <text evidence="6">Belongs to the POMC family.</text>
</comment>
<dbReference type="GeneID" id="110206520"/>
<dbReference type="PANTHER" id="PTHR11416">
    <property type="entry name" value="PRO-OPIOMELANOCORTIN"/>
    <property type="match status" value="1"/>
</dbReference>
<feature type="domain" description="Opiodes neuropeptide" evidence="16">
    <location>
        <begin position="230"/>
        <end position="258"/>
    </location>
</feature>
<evidence type="ECO:0000256" key="4">
    <source>
        <dbReference type="ARBA" id="ARBA00003192"/>
    </source>
</evidence>
<dbReference type="RefSeq" id="XP_020839612.1">
    <property type="nucleotide sequence ID" value="XM_020983953.1"/>
</dbReference>
<protein>
    <recommendedName>
        <fullName evidence="7">Pro-opiomelanocortin</fullName>
    </recommendedName>
    <alternativeName>
        <fullName evidence="12">Corticotropin-lipotropin</fullName>
    </alternativeName>
</protein>
<proteinExistence type="inferred from homology"/>
<evidence type="ECO:0000313" key="19">
    <source>
        <dbReference type="RefSeq" id="XP_020839612.1"/>
    </source>
</evidence>
<dbReference type="InterPro" id="IPR013531">
    <property type="entry name" value="Mcrtin_ACTH_cent"/>
</dbReference>
<dbReference type="Pfam" id="PF08035">
    <property type="entry name" value="Op_neuropeptide"/>
    <property type="match status" value="1"/>
</dbReference>
<evidence type="ECO:0000313" key="20">
    <source>
        <dbReference type="RefSeq" id="XP_020839613.1"/>
    </source>
</evidence>
<keyword evidence="14" id="KW-0732">Signal</keyword>
<evidence type="ECO:0000256" key="2">
    <source>
        <dbReference type="ARBA" id="ARBA00002694"/>
    </source>
</evidence>
<accession>A0A6P5K3L7</accession>
<evidence type="ECO:0000259" key="16">
    <source>
        <dbReference type="SMART" id="SM01365"/>
    </source>
</evidence>
<evidence type="ECO:0000256" key="11">
    <source>
        <dbReference type="ARBA" id="ARBA00023205"/>
    </source>
</evidence>
<dbReference type="GO" id="GO:0005179">
    <property type="term" value="F:hormone activity"/>
    <property type="evidence" value="ECO:0007669"/>
    <property type="project" value="UniProtKB-KW"/>
</dbReference>
<dbReference type="PANTHER" id="PTHR11416:SF7">
    <property type="entry name" value="PRO-OPIOMELANOCORTIN"/>
    <property type="match status" value="1"/>
</dbReference>
<evidence type="ECO:0000256" key="8">
    <source>
        <dbReference type="ARBA" id="ARBA00022525"/>
    </source>
</evidence>
<gene>
    <name evidence="18 19 20" type="primary">POMC</name>
</gene>
<evidence type="ECO:0000259" key="15">
    <source>
        <dbReference type="SMART" id="SM01363"/>
    </source>
</evidence>
<comment type="function">
    <text evidence="1">Anorexigenic peptide. Increases the pigmentation of skin by increasing melanin production in melanocytes.</text>
</comment>
<feature type="chain" id="PRO_5044648285" description="Pro-opiomelanocortin" evidence="14">
    <location>
        <begin position="24"/>
        <end position="260"/>
    </location>
</feature>
<dbReference type="PRINTS" id="PR00383">
    <property type="entry name" value="MELANOCORTIN"/>
</dbReference>
<feature type="domain" description="Pro-opiomelanocortin/corticotropin ACTH central region" evidence="15">
    <location>
        <begin position="199"/>
        <end position="234"/>
    </location>
</feature>
<dbReference type="Pfam" id="PF00976">
    <property type="entry name" value="ACTH_domain"/>
    <property type="match status" value="2"/>
</dbReference>
<evidence type="ECO:0000256" key="6">
    <source>
        <dbReference type="ARBA" id="ARBA00005832"/>
    </source>
</evidence>
<dbReference type="GO" id="GO:0007218">
    <property type="term" value="P:neuropeptide signaling pathway"/>
    <property type="evidence" value="ECO:0007669"/>
    <property type="project" value="UniProtKB-KW"/>
</dbReference>
<dbReference type="InterPro" id="IPR001941">
    <property type="entry name" value="PMOC"/>
</dbReference>
<keyword evidence="17" id="KW-1185">Reference proteome</keyword>
<dbReference type="Proteomes" id="UP000515140">
    <property type="component" value="Unplaced"/>
</dbReference>
<keyword evidence="10" id="KW-0372">Hormone</keyword>
<dbReference type="RefSeq" id="XP_020839611.1">
    <property type="nucleotide sequence ID" value="XM_020983952.1"/>
</dbReference>
<dbReference type="SMART" id="SM01363">
    <property type="entry name" value="ACTH_domain"/>
    <property type="match status" value="2"/>
</dbReference>